<evidence type="ECO:0000256" key="6">
    <source>
        <dbReference type="ARBA" id="ARBA00023306"/>
    </source>
</evidence>
<dbReference type="Gene3D" id="6.10.250.790">
    <property type="match status" value="1"/>
</dbReference>
<keyword evidence="12" id="KW-1185">Reference proteome</keyword>
<comment type="subunit">
    <text evidence="8">Homodimer. Interacts with FtsZ.</text>
</comment>
<accession>A0A926F3G5</accession>
<keyword evidence="6" id="KW-0131">Cell cycle</keyword>
<comment type="subcellular location">
    <subcellularLocation>
        <location evidence="1">Cytoplasm</location>
    </subcellularLocation>
</comment>
<protein>
    <recommendedName>
        <fullName evidence="2">Cell division protein ZapA</fullName>
    </recommendedName>
    <alternativeName>
        <fullName evidence="9">Z ring-associated protein ZapA</fullName>
    </alternativeName>
</protein>
<keyword evidence="3" id="KW-0963">Cytoplasm</keyword>
<evidence type="ECO:0000313" key="11">
    <source>
        <dbReference type="EMBL" id="MBC8591265.1"/>
    </source>
</evidence>
<keyword evidence="5" id="KW-0717">Septation</keyword>
<evidence type="ECO:0000256" key="4">
    <source>
        <dbReference type="ARBA" id="ARBA00022618"/>
    </source>
</evidence>
<dbReference type="GO" id="GO:0000921">
    <property type="term" value="P:septin ring assembly"/>
    <property type="evidence" value="ECO:0007669"/>
    <property type="project" value="TreeGrafter"/>
</dbReference>
<evidence type="ECO:0000256" key="10">
    <source>
        <dbReference type="SAM" id="Coils"/>
    </source>
</evidence>
<dbReference type="GO" id="GO:0000917">
    <property type="term" value="P:division septum assembly"/>
    <property type="evidence" value="ECO:0007669"/>
    <property type="project" value="UniProtKB-KW"/>
</dbReference>
<gene>
    <name evidence="11" type="ORF">H8689_09095</name>
</gene>
<dbReference type="PANTHER" id="PTHR34981">
    <property type="entry name" value="CELL DIVISION PROTEIN ZAPA"/>
    <property type="match status" value="1"/>
</dbReference>
<keyword evidence="10" id="KW-0175">Coiled coil</keyword>
<dbReference type="PANTHER" id="PTHR34981:SF1">
    <property type="entry name" value="CELL DIVISION PROTEIN ZAPA"/>
    <property type="match status" value="1"/>
</dbReference>
<evidence type="ECO:0000256" key="3">
    <source>
        <dbReference type="ARBA" id="ARBA00022490"/>
    </source>
</evidence>
<keyword evidence="4 11" id="KW-0132">Cell division</keyword>
<sequence length="183" mass="21442">MTNKNRVDVIIDSRNFTIVGTEEEEYIQSIAHYVDKKIRELSSKNSRLSQTMTATLAALHIADELYKSNKELMNLEEKAKNPLEKYDLVCEELEKTKEKVMELKKSCNEHENIILSLNKEKESLINELNQNKEALQLKEKELEEAKKEAKELKDKNFQNQIELIEVKKELAEYIKILDRETSI</sequence>
<dbReference type="GO" id="GO:0043093">
    <property type="term" value="P:FtsZ-dependent cytokinesis"/>
    <property type="evidence" value="ECO:0007669"/>
    <property type="project" value="TreeGrafter"/>
</dbReference>
<feature type="coiled-coil region" evidence="10">
    <location>
        <begin position="83"/>
        <end position="162"/>
    </location>
</feature>
<evidence type="ECO:0000256" key="9">
    <source>
        <dbReference type="ARBA" id="ARBA00033158"/>
    </source>
</evidence>
<dbReference type="InterPro" id="IPR007838">
    <property type="entry name" value="Cell_div_ZapA-like"/>
</dbReference>
<dbReference type="EMBL" id="JACRTK010000004">
    <property type="protein sequence ID" value="MBC8591265.1"/>
    <property type="molecule type" value="Genomic_DNA"/>
</dbReference>
<dbReference type="InterPro" id="IPR036192">
    <property type="entry name" value="Cell_div_ZapA-like_sf"/>
</dbReference>
<dbReference type="SUPFAM" id="SSF102829">
    <property type="entry name" value="Cell division protein ZapA-like"/>
    <property type="match status" value="1"/>
</dbReference>
<dbReference type="GO" id="GO:0032153">
    <property type="term" value="C:cell division site"/>
    <property type="evidence" value="ECO:0007669"/>
    <property type="project" value="TreeGrafter"/>
</dbReference>
<comment type="function">
    <text evidence="7">Activator of cell division through the inhibition of FtsZ GTPase activity, therefore promoting FtsZ assembly into bundles of protofilaments necessary for the formation of the division Z ring. It is recruited early at mid-cell but it is not essential for cell division.</text>
</comment>
<dbReference type="InterPro" id="IPR053712">
    <property type="entry name" value="Bac_CellDiv_Activator"/>
</dbReference>
<evidence type="ECO:0000256" key="7">
    <source>
        <dbReference type="ARBA" id="ARBA00024910"/>
    </source>
</evidence>
<dbReference type="GO" id="GO:0030428">
    <property type="term" value="C:cell septum"/>
    <property type="evidence" value="ECO:0007669"/>
    <property type="project" value="TreeGrafter"/>
</dbReference>
<name>A0A926F3G5_9FIRM</name>
<comment type="caution">
    <text evidence="11">The sequence shown here is derived from an EMBL/GenBank/DDBJ whole genome shotgun (WGS) entry which is preliminary data.</text>
</comment>
<evidence type="ECO:0000256" key="5">
    <source>
        <dbReference type="ARBA" id="ARBA00023210"/>
    </source>
</evidence>
<evidence type="ECO:0000256" key="1">
    <source>
        <dbReference type="ARBA" id="ARBA00004496"/>
    </source>
</evidence>
<dbReference type="GO" id="GO:0005829">
    <property type="term" value="C:cytosol"/>
    <property type="evidence" value="ECO:0007669"/>
    <property type="project" value="TreeGrafter"/>
</dbReference>
<dbReference type="Pfam" id="PF05164">
    <property type="entry name" value="ZapA"/>
    <property type="match status" value="1"/>
</dbReference>
<evidence type="ECO:0000256" key="2">
    <source>
        <dbReference type="ARBA" id="ARBA00015195"/>
    </source>
</evidence>
<dbReference type="RefSeq" id="WP_249324136.1">
    <property type="nucleotide sequence ID" value="NZ_JACRTK010000004.1"/>
</dbReference>
<reference evidence="11 12" key="1">
    <citation type="submission" date="2020-08" db="EMBL/GenBank/DDBJ databases">
        <title>Genome public.</title>
        <authorList>
            <person name="Liu C."/>
            <person name="Sun Q."/>
        </authorList>
    </citation>
    <scope>NUCLEOTIDE SEQUENCE [LARGE SCALE GENOMIC DNA]</scope>
    <source>
        <strain evidence="11 12">NSJ-26</strain>
    </source>
</reference>
<evidence type="ECO:0000313" key="12">
    <source>
        <dbReference type="Proteomes" id="UP000601522"/>
    </source>
</evidence>
<dbReference type="Proteomes" id="UP000601522">
    <property type="component" value="Unassembled WGS sequence"/>
</dbReference>
<organism evidence="11 12">
    <name type="scientific">Wansuia hejianensis</name>
    <dbReference type="NCBI Taxonomy" id="2763667"/>
    <lineage>
        <taxon>Bacteria</taxon>
        <taxon>Bacillati</taxon>
        <taxon>Bacillota</taxon>
        <taxon>Clostridia</taxon>
        <taxon>Lachnospirales</taxon>
        <taxon>Lachnospiraceae</taxon>
        <taxon>Wansuia</taxon>
    </lineage>
</organism>
<proteinExistence type="predicted"/>
<evidence type="ECO:0000256" key="8">
    <source>
        <dbReference type="ARBA" id="ARBA00026068"/>
    </source>
</evidence>
<dbReference type="AlphaFoldDB" id="A0A926F3G5"/>